<evidence type="ECO:0000259" key="7">
    <source>
        <dbReference type="Pfam" id="PF01284"/>
    </source>
</evidence>
<feature type="transmembrane region" description="Helical" evidence="6">
    <location>
        <begin position="82"/>
        <end position="106"/>
    </location>
</feature>
<feature type="transmembrane region" description="Helical" evidence="6">
    <location>
        <begin position="151"/>
        <end position="178"/>
    </location>
</feature>
<feature type="compositionally biased region" description="Low complexity" evidence="5">
    <location>
        <begin position="217"/>
        <end position="285"/>
    </location>
</feature>
<feature type="transmembrane region" description="Helical" evidence="6">
    <location>
        <begin position="51"/>
        <end position="70"/>
    </location>
</feature>
<comment type="subcellular location">
    <subcellularLocation>
        <location evidence="1">Membrane</location>
        <topology evidence="1">Multi-pass membrane protein</topology>
    </subcellularLocation>
</comment>
<evidence type="ECO:0000313" key="8">
    <source>
        <dbReference type="EMBL" id="KAG6301192.1"/>
    </source>
</evidence>
<evidence type="ECO:0000256" key="6">
    <source>
        <dbReference type="SAM" id="Phobius"/>
    </source>
</evidence>
<feature type="domain" description="MARVEL" evidence="7">
    <location>
        <begin position="22"/>
        <end position="171"/>
    </location>
</feature>
<evidence type="ECO:0000313" key="9">
    <source>
        <dbReference type="Proteomes" id="UP000707071"/>
    </source>
</evidence>
<evidence type="ECO:0000256" key="4">
    <source>
        <dbReference type="ARBA" id="ARBA00023136"/>
    </source>
</evidence>
<feature type="compositionally biased region" description="Low complexity" evidence="5">
    <location>
        <begin position="334"/>
        <end position="353"/>
    </location>
</feature>
<protein>
    <recommendedName>
        <fullName evidence="7">MARVEL domain-containing protein</fullName>
    </recommendedName>
</protein>
<dbReference type="Proteomes" id="UP000707071">
    <property type="component" value="Unassembled WGS sequence"/>
</dbReference>
<keyword evidence="3 6" id="KW-1133">Transmembrane helix</keyword>
<keyword evidence="4 6" id="KW-0472">Membrane</keyword>
<evidence type="ECO:0000256" key="2">
    <source>
        <dbReference type="ARBA" id="ARBA00022692"/>
    </source>
</evidence>
<comment type="caution">
    <text evidence="8">The sequence shown here is derived from an EMBL/GenBank/DDBJ whole genome shotgun (WGS) entry which is preliminary data.</text>
</comment>
<proteinExistence type="predicted"/>
<keyword evidence="9" id="KW-1185">Reference proteome</keyword>
<evidence type="ECO:0000256" key="1">
    <source>
        <dbReference type="ARBA" id="ARBA00004141"/>
    </source>
</evidence>
<dbReference type="PANTHER" id="PTHR37451:SF4">
    <property type="entry name" value="MARVEL DOMAIN-CONTAINING PROTEIN"/>
    <property type="match status" value="1"/>
</dbReference>
<dbReference type="AlphaFoldDB" id="A0A9P7U3P9"/>
<organism evidence="8 9">
    <name type="scientific">Claviceps aff. purpurea</name>
    <dbReference type="NCBI Taxonomy" id="1967640"/>
    <lineage>
        <taxon>Eukaryota</taxon>
        <taxon>Fungi</taxon>
        <taxon>Dikarya</taxon>
        <taxon>Ascomycota</taxon>
        <taxon>Pezizomycotina</taxon>
        <taxon>Sordariomycetes</taxon>
        <taxon>Hypocreomycetidae</taxon>
        <taxon>Hypocreales</taxon>
        <taxon>Clavicipitaceae</taxon>
        <taxon>Claviceps</taxon>
    </lineage>
</organism>
<reference evidence="8 9" key="1">
    <citation type="journal article" date="2020" name="bioRxiv">
        <title>Whole genome comparisons of ergot fungi reveals the divergence and evolution of species within the genus Claviceps are the result of varying mechanisms driving genome evolution and host range expansion.</title>
        <authorList>
            <person name="Wyka S.A."/>
            <person name="Mondo S.J."/>
            <person name="Liu M."/>
            <person name="Dettman J."/>
            <person name="Nalam V."/>
            <person name="Broders K.D."/>
        </authorList>
    </citation>
    <scope>NUCLEOTIDE SEQUENCE [LARGE SCALE GENOMIC DNA]</scope>
    <source>
        <strain evidence="8 9">Clav52</strain>
    </source>
</reference>
<feature type="compositionally biased region" description="Polar residues" evidence="5">
    <location>
        <begin position="317"/>
        <end position="333"/>
    </location>
</feature>
<name>A0A9P7U3P9_9HYPO</name>
<dbReference type="InterPro" id="IPR008253">
    <property type="entry name" value="Marvel"/>
</dbReference>
<feature type="transmembrane region" description="Helical" evidence="6">
    <location>
        <begin position="20"/>
        <end position="39"/>
    </location>
</feature>
<feature type="compositionally biased region" description="Polar residues" evidence="5">
    <location>
        <begin position="354"/>
        <end position="364"/>
    </location>
</feature>
<dbReference type="GO" id="GO:0016020">
    <property type="term" value="C:membrane"/>
    <property type="evidence" value="ECO:0007669"/>
    <property type="project" value="UniProtKB-SubCell"/>
</dbReference>
<dbReference type="Pfam" id="PF01284">
    <property type="entry name" value="MARVEL"/>
    <property type="match status" value="1"/>
</dbReference>
<sequence length="436" mass="49288">MDTTASSRPSSSHVLHTPIWVTIVRALQILISLVILGLAGRLMHDLYLDEFGLAVATSVLTWIIVLYFLLTEKISSWQNAYHVVAVLALEAFLVVLWLATFAAAAARRASFKVQASTSYCYDDGSYINSLTCFRKRALEKRAVLFKSGQDMFSAIAGLGALVWLLFIATFVYTLVMFLRGRKEGRFPMGSASASSGGHGSTYPMEPKTEQTAPVVMQQQQQQEQQQYQQPIQHHQTHQHQQPSQQQPIQHHQPIPSQQPIQHHQSDQHQPIQHHQPHHYQQPIQHHQTHQHHQPIQHQPIQHDQPHQHQPIQHKPVPNQSNQHQSAQPQTDNYQSTLPSQQPPSQNFSPTQSPHQQYAASQPPQGHQAYHEQPPHQVHPESSIQHHAVQGSEPSGTSPSHQHHHHHQHSPSPPATDPSPHTQDYHVQELGSTSHQL</sequence>
<accession>A0A9P7U3P9</accession>
<keyword evidence="2 6" id="KW-0812">Transmembrane</keyword>
<feature type="region of interest" description="Disordered" evidence="5">
    <location>
        <begin position="189"/>
        <end position="436"/>
    </location>
</feature>
<evidence type="ECO:0000256" key="3">
    <source>
        <dbReference type="ARBA" id="ARBA00022989"/>
    </source>
</evidence>
<dbReference type="EMBL" id="SRRH01000048">
    <property type="protein sequence ID" value="KAG6301192.1"/>
    <property type="molecule type" value="Genomic_DNA"/>
</dbReference>
<dbReference type="PANTHER" id="PTHR37451">
    <property type="entry name" value="MARVEL DOMAIN"/>
    <property type="match status" value="1"/>
</dbReference>
<evidence type="ECO:0000256" key="5">
    <source>
        <dbReference type="SAM" id="MobiDB-lite"/>
    </source>
</evidence>
<gene>
    <name evidence="8" type="ORF">E4U09_005595</name>
</gene>
<feature type="compositionally biased region" description="Low complexity" evidence="5">
    <location>
        <begin position="295"/>
        <end position="313"/>
    </location>
</feature>